<evidence type="ECO:0000313" key="1">
    <source>
        <dbReference type="EMBL" id="ERT07382.1"/>
    </source>
</evidence>
<keyword evidence="2" id="KW-1185">Reference proteome</keyword>
<name>U7QJG4_9CYAN</name>
<protein>
    <submittedName>
        <fullName evidence="1">Uncharacterized protein</fullName>
    </submittedName>
</protein>
<sequence>MSKITVEHNQLNHFPQVGDTIANASTGVQYEVLSYESGIFTLTKLPPEDEVTSDYIVAVFNGEVLESD</sequence>
<dbReference type="RefSeq" id="WP_023066396.1">
    <property type="nucleotide sequence ID" value="NZ_AUZM01000022.1"/>
</dbReference>
<proteinExistence type="predicted"/>
<organism evidence="1 2">
    <name type="scientific">Lyngbya aestuarii BL J</name>
    <dbReference type="NCBI Taxonomy" id="1348334"/>
    <lineage>
        <taxon>Bacteria</taxon>
        <taxon>Bacillati</taxon>
        <taxon>Cyanobacteriota</taxon>
        <taxon>Cyanophyceae</taxon>
        <taxon>Oscillatoriophycideae</taxon>
        <taxon>Oscillatoriales</taxon>
        <taxon>Microcoleaceae</taxon>
        <taxon>Lyngbya</taxon>
    </lineage>
</organism>
<evidence type="ECO:0000313" key="2">
    <source>
        <dbReference type="Proteomes" id="UP000017127"/>
    </source>
</evidence>
<dbReference type="AlphaFoldDB" id="U7QJG4"/>
<accession>U7QJG4</accession>
<reference evidence="1 2" key="1">
    <citation type="journal article" date="2013" name="Front. Microbiol.">
        <title>Comparative genomic analyses of the cyanobacterium, Lyngbya aestuarii BL J, a powerful hydrogen producer.</title>
        <authorList>
            <person name="Kothari A."/>
            <person name="Vaughn M."/>
            <person name="Garcia-Pichel F."/>
        </authorList>
    </citation>
    <scope>NUCLEOTIDE SEQUENCE [LARGE SCALE GENOMIC DNA]</scope>
    <source>
        <strain evidence="1 2">BL J</strain>
    </source>
</reference>
<gene>
    <name evidence="1" type="ORF">M595_2608</name>
</gene>
<dbReference type="Proteomes" id="UP000017127">
    <property type="component" value="Unassembled WGS sequence"/>
</dbReference>
<dbReference type="OrthoDB" id="9848591at2"/>
<dbReference type="EMBL" id="AUZM01000022">
    <property type="protein sequence ID" value="ERT07382.1"/>
    <property type="molecule type" value="Genomic_DNA"/>
</dbReference>
<comment type="caution">
    <text evidence="1">The sequence shown here is derived from an EMBL/GenBank/DDBJ whole genome shotgun (WGS) entry which is preliminary data.</text>
</comment>